<dbReference type="EMBL" id="WTYE01000001">
    <property type="protein sequence ID" value="MXP30477.1"/>
    <property type="molecule type" value="Genomic_DNA"/>
</dbReference>
<evidence type="ECO:0000313" key="2">
    <source>
        <dbReference type="EMBL" id="MXP30477.1"/>
    </source>
</evidence>
<evidence type="ECO:0000256" key="1">
    <source>
        <dbReference type="SAM" id="Phobius"/>
    </source>
</evidence>
<comment type="caution">
    <text evidence="3">The sequence shown here is derived from an EMBL/GenBank/DDBJ whole genome shotgun (WGS) entry which is preliminary data.</text>
</comment>
<dbReference type="RefSeq" id="WP_160778020.1">
    <property type="nucleotide sequence ID" value="NZ_BAAAZF010000001.1"/>
</dbReference>
<organism evidence="3 4">
    <name type="scientific">Parerythrobacter jejuensis</name>
    <dbReference type="NCBI Taxonomy" id="795812"/>
    <lineage>
        <taxon>Bacteria</taxon>
        <taxon>Pseudomonadati</taxon>
        <taxon>Pseudomonadota</taxon>
        <taxon>Alphaproteobacteria</taxon>
        <taxon>Sphingomonadales</taxon>
        <taxon>Erythrobacteraceae</taxon>
        <taxon>Parerythrobacter</taxon>
    </lineage>
</organism>
<keyword evidence="1" id="KW-0472">Membrane</keyword>
<dbReference type="EMBL" id="WTYE01000001">
    <property type="protein sequence ID" value="MXP33237.1"/>
    <property type="molecule type" value="Genomic_DNA"/>
</dbReference>
<feature type="transmembrane region" description="Helical" evidence="1">
    <location>
        <begin position="45"/>
        <end position="68"/>
    </location>
</feature>
<evidence type="ECO:0008006" key="5">
    <source>
        <dbReference type="Google" id="ProtNLM"/>
    </source>
</evidence>
<keyword evidence="4" id="KW-1185">Reference proteome</keyword>
<accession>A0A845AVB8</accession>
<gene>
    <name evidence="2" type="ORF">GRI94_01435</name>
    <name evidence="3" type="ORF">GRI94_15525</name>
</gene>
<sequence length="205" mass="21706">MASVPTTPPSRQARLLAAAIAFLALAALGVQPSLGEGTLLENAGGLVRFFTIWGNIAAAVIMGCIALGRPVSTPVMAALATMLTVIALVYWGLLAADHHPVGLDRITNQVFHTIVPLAVIGWWLRFTPPAPAILPLVPVIMAPPLAYGLFAFVLGELTGFYAYFFLDLPQLGWAQFLLSNLVLAVFFAVLGAGLVALKNVASRYI</sequence>
<dbReference type="Proteomes" id="UP000446786">
    <property type="component" value="Unassembled WGS sequence"/>
</dbReference>
<feature type="transmembrane region" description="Helical" evidence="1">
    <location>
        <begin position="106"/>
        <end position="124"/>
    </location>
</feature>
<dbReference type="InterPro" id="IPR049713">
    <property type="entry name" value="Pr6Pr-like"/>
</dbReference>
<keyword evidence="1" id="KW-0812">Transmembrane</keyword>
<evidence type="ECO:0000313" key="3">
    <source>
        <dbReference type="EMBL" id="MXP33237.1"/>
    </source>
</evidence>
<evidence type="ECO:0000313" key="4">
    <source>
        <dbReference type="Proteomes" id="UP000446786"/>
    </source>
</evidence>
<dbReference type="OrthoDB" id="9809977at2"/>
<keyword evidence="1" id="KW-1133">Transmembrane helix</keyword>
<feature type="transmembrane region" description="Helical" evidence="1">
    <location>
        <begin position="75"/>
        <end position="94"/>
    </location>
</feature>
<feature type="transmembrane region" description="Helical" evidence="1">
    <location>
        <begin position="172"/>
        <end position="197"/>
    </location>
</feature>
<reference evidence="3 4" key="1">
    <citation type="submission" date="2019-12" db="EMBL/GenBank/DDBJ databases">
        <title>Genomic-based taxomic classification of the family Erythrobacteraceae.</title>
        <authorList>
            <person name="Xu L."/>
        </authorList>
    </citation>
    <scope>NUCLEOTIDE SEQUENCE [LARGE SCALE GENOMIC DNA]</scope>
    <source>
        <strain evidence="3 4">JCM 16677</strain>
    </source>
</reference>
<name>A0A845AVB8_9SPHN</name>
<dbReference type="NCBIfam" id="NF038065">
    <property type="entry name" value="Pr6Pr"/>
    <property type="match status" value="1"/>
</dbReference>
<dbReference type="AlphaFoldDB" id="A0A845AVB8"/>
<proteinExistence type="predicted"/>
<protein>
    <recommendedName>
        <fullName evidence="5">Integral membrane protein</fullName>
    </recommendedName>
</protein>